<dbReference type="AlphaFoldDB" id="A0A9D1DUW9"/>
<organism evidence="1 2">
    <name type="scientific">Candidatus Onthousia excrementipullorum</name>
    <dbReference type="NCBI Taxonomy" id="2840884"/>
    <lineage>
        <taxon>Bacteria</taxon>
        <taxon>Bacillati</taxon>
        <taxon>Bacillota</taxon>
        <taxon>Bacilli</taxon>
        <taxon>Candidatus Onthousia</taxon>
    </lineage>
</organism>
<evidence type="ECO:0000313" key="1">
    <source>
        <dbReference type="EMBL" id="HIR59443.1"/>
    </source>
</evidence>
<sequence length="182" mass="20597">MKKIVLLLLAGVALFAFIFTTSVLWYRFFYNDTATGTGDAVSSIKVQLGNNNVIDEGGLIPLDDETAKTITPYEFKVENNSDSDAVYNVLLEDSIISDDANYSSKELLSRDQLRYQLSLNGNIIKTGDLNDIKNNILDTRNIAASQVNNYQLRIYVAESAQNTSWQNKYYHFDINVQMEEEK</sequence>
<comment type="caution">
    <text evidence="1">The sequence shown here is derived from an EMBL/GenBank/DDBJ whole genome shotgun (WGS) entry which is preliminary data.</text>
</comment>
<evidence type="ECO:0000313" key="2">
    <source>
        <dbReference type="Proteomes" id="UP000824232"/>
    </source>
</evidence>
<accession>A0A9D1DUW9</accession>
<protein>
    <submittedName>
        <fullName evidence="1">Uncharacterized protein</fullName>
    </submittedName>
</protein>
<reference evidence="1" key="1">
    <citation type="submission" date="2020-10" db="EMBL/GenBank/DDBJ databases">
        <authorList>
            <person name="Gilroy R."/>
        </authorList>
    </citation>
    <scope>NUCLEOTIDE SEQUENCE</scope>
    <source>
        <strain evidence="1">CHK184-20233</strain>
    </source>
</reference>
<dbReference type="Proteomes" id="UP000824232">
    <property type="component" value="Unassembled WGS sequence"/>
</dbReference>
<proteinExistence type="predicted"/>
<gene>
    <name evidence="1" type="ORF">IAB38_05270</name>
</gene>
<reference evidence="1" key="2">
    <citation type="journal article" date="2021" name="PeerJ">
        <title>Extensive microbial diversity within the chicken gut microbiome revealed by metagenomics and culture.</title>
        <authorList>
            <person name="Gilroy R."/>
            <person name="Ravi A."/>
            <person name="Getino M."/>
            <person name="Pursley I."/>
            <person name="Horton D.L."/>
            <person name="Alikhan N.F."/>
            <person name="Baker D."/>
            <person name="Gharbi K."/>
            <person name="Hall N."/>
            <person name="Watson M."/>
            <person name="Adriaenssens E.M."/>
            <person name="Foster-Nyarko E."/>
            <person name="Jarju S."/>
            <person name="Secka A."/>
            <person name="Antonio M."/>
            <person name="Oren A."/>
            <person name="Chaudhuri R.R."/>
            <person name="La Ragione R."/>
            <person name="Hildebrand F."/>
            <person name="Pallen M.J."/>
        </authorList>
    </citation>
    <scope>NUCLEOTIDE SEQUENCE</scope>
    <source>
        <strain evidence="1">CHK184-20233</strain>
    </source>
</reference>
<dbReference type="EMBL" id="DVHC01000055">
    <property type="protein sequence ID" value="HIR59443.1"/>
    <property type="molecule type" value="Genomic_DNA"/>
</dbReference>
<name>A0A9D1DUW9_9FIRM</name>